<dbReference type="GO" id="GO:0016787">
    <property type="term" value="F:hydrolase activity"/>
    <property type="evidence" value="ECO:0007669"/>
    <property type="project" value="UniProtKB-KW"/>
</dbReference>
<dbReference type="OrthoDB" id="9815928at2"/>
<reference evidence="7" key="1">
    <citation type="submission" date="2015-07" db="EMBL/GenBank/DDBJ databases">
        <authorList>
            <consortium name="Consortium for Microbial Forensics and Genomics (microFORGE)"/>
            <person name="Knight B.M."/>
            <person name="Roberts D.P."/>
            <person name="Lin D."/>
            <person name="Hari K."/>
            <person name="Fletcher J."/>
            <person name="Melcher U."/>
            <person name="Blagden T."/>
            <person name="Winegar R.A."/>
        </authorList>
    </citation>
    <scope>NUCLEOTIDE SEQUENCE [LARGE SCALE GENOMIC DNA]</scope>
    <source>
        <strain evidence="7">NRRL B-1447</strain>
    </source>
</reference>
<proteinExistence type="inferred from homology"/>
<keyword evidence="3" id="KW-0378">Hydrolase</keyword>
<sequence length="602" mass="63025">MPLSGKPAALVALAAGLTLTLLAPGTASAASVSTWDRVAHCESTDNWKIVSSNGLYFGGLQISKPTWDAFGGREYAAYPHQATKQQQILIAEKILRGAGANQWGCAARAGLTDDGIDPYPKPTPPVSTVAGPDARTVHDGTITLTATVTDQVGTPVAATFLVDGAEVGTVTGSGPSYSLALDTTALPDGPHTLTVRAANDAGQTGPLSSGVSFFTANRAATTQTTGDFNGDGKADIAILYSNGQQPDGTNRTALWTLLSKGAGGFGDPVKAWDNVDAGTGSWDWNRSKVTTGDFNGDGKTDVGVLYNNGQQSDGTNRTALWTLTSTGSGFAAPVKKWESASSWNWNRSKPVAGDFNGDGKADVAILYNNGQQSDGTNQTALWTLTSTGSGFAAPVKNWQSTGSWSWERSKPVAGDFNGDGKTDVGVLYNNGQQSDGTNQTALWTLTSTGSGFSAPQLKWDNNDRTTGSWNWDRSKAVAGDFNGDGKTDVGVLYNNGQQSDGSNQTALWTLTSTGSGFGAPVRKWQSTSSWNADSSKLTAGDFDGDGKADVGVLYHYGQDEQGVNRTGLWTFTSTGTGFNAPAMPWDSARGTGSWNWYRSDLA</sequence>
<dbReference type="Pfam" id="PF17957">
    <property type="entry name" value="Big_7"/>
    <property type="match status" value="1"/>
</dbReference>
<dbReference type="Gene3D" id="1.10.530.10">
    <property type="match status" value="1"/>
</dbReference>
<dbReference type="AlphaFoldDB" id="A0A0L8N5D2"/>
<dbReference type="PANTHER" id="PTHR46580">
    <property type="entry name" value="SENSOR KINASE-RELATED"/>
    <property type="match status" value="1"/>
</dbReference>
<protein>
    <submittedName>
        <fullName evidence="6">Esterase</fullName>
    </submittedName>
</protein>
<comment type="similarity">
    <text evidence="1">Belongs to the transglycosylase family. Rpf subfamily.</text>
</comment>
<comment type="caution">
    <text evidence="6">The sequence shown here is derived from an EMBL/GenBank/DDBJ whole genome shotgun (WGS) entry which is preliminary data.</text>
</comment>
<dbReference type="SUPFAM" id="SSF53955">
    <property type="entry name" value="Lysozyme-like"/>
    <property type="match status" value="1"/>
</dbReference>
<accession>A0A0L8N5D2</accession>
<evidence type="ECO:0000313" key="7">
    <source>
        <dbReference type="Proteomes" id="UP000037084"/>
    </source>
</evidence>
<dbReference type="EMBL" id="LGUV01000001">
    <property type="protein sequence ID" value="KOG57916.1"/>
    <property type="molecule type" value="Genomic_DNA"/>
</dbReference>
<dbReference type="Pfam" id="PF06737">
    <property type="entry name" value="Transglycosylas"/>
    <property type="match status" value="1"/>
</dbReference>
<dbReference type="Gene3D" id="2.40.128.340">
    <property type="match status" value="4"/>
</dbReference>
<evidence type="ECO:0000313" key="6">
    <source>
        <dbReference type="EMBL" id="KOG57916.1"/>
    </source>
</evidence>
<dbReference type="GO" id="GO:0005975">
    <property type="term" value="P:carbohydrate metabolic process"/>
    <property type="evidence" value="ECO:0007669"/>
    <property type="project" value="UniProtKB-ARBA"/>
</dbReference>
<evidence type="ECO:0000256" key="4">
    <source>
        <dbReference type="SAM" id="SignalP"/>
    </source>
</evidence>
<evidence type="ECO:0000256" key="1">
    <source>
        <dbReference type="ARBA" id="ARBA00010830"/>
    </source>
</evidence>
<name>A0A0L8N5D2_STRVG</name>
<dbReference type="CDD" id="cd13925">
    <property type="entry name" value="RPF"/>
    <property type="match status" value="1"/>
</dbReference>
<dbReference type="SUPFAM" id="SSF69318">
    <property type="entry name" value="Integrin alpha N-terminal domain"/>
    <property type="match status" value="1"/>
</dbReference>
<dbReference type="Pfam" id="PF13517">
    <property type="entry name" value="FG-GAP_3"/>
    <property type="match status" value="3"/>
</dbReference>
<gene>
    <name evidence="6" type="ORF">ADK75_00445</name>
</gene>
<dbReference type="RefSeq" id="WP_053167150.1">
    <property type="nucleotide sequence ID" value="NZ_LGUV01000001.1"/>
</dbReference>
<keyword evidence="2 4" id="KW-0732">Signal</keyword>
<feature type="signal peptide" evidence="4">
    <location>
        <begin position="1"/>
        <end position="29"/>
    </location>
</feature>
<dbReference type="InterPro" id="IPR010618">
    <property type="entry name" value="RPF"/>
</dbReference>
<evidence type="ECO:0000256" key="3">
    <source>
        <dbReference type="ARBA" id="ARBA00022801"/>
    </source>
</evidence>
<organism evidence="6 7">
    <name type="scientific">Streptomyces virginiae</name>
    <name type="common">Streptomyces cinnamonensis</name>
    <dbReference type="NCBI Taxonomy" id="1961"/>
    <lineage>
        <taxon>Bacteria</taxon>
        <taxon>Bacillati</taxon>
        <taxon>Actinomycetota</taxon>
        <taxon>Actinomycetes</taxon>
        <taxon>Kitasatosporales</taxon>
        <taxon>Streptomycetaceae</taxon>
        <taxon>Streptomyces</taxon>
    </lineage>
</organism>
<dbReference type="InterPro" id="IPR013783">
    <property type="entry name" value="Ig-like_fold"/>
</dbReference>
<dbReference type="InterPro" id="IPR023346">
    <property type="entry name" value="Lysozyme-like_dom_sf"/>
</dbReference>
<feature type="chain" id="PRO_5005587850" evidence="4">
    <location>
        <begin position="30"/>
        <end position="602"/>
    </location>
</feature>
<evidence type="ECO:0000259" key="5">
    <source>
        <dbReference type="Pfam" id="PF06737"/>
    </source>
</evidence>
<feature type="domain" description="Resuscitation-promoting factor core lysozyme-like" evidence="5">
    <location>
        <begin position="30"/>
        <end position="105"/>
    </location>
</feature>
<evidence type="ECO:0000256" key="2">
    <source>
        <dbReference type="ARBA" id="ARBA00022729"/>
    </source>
</evidence>
<dbReference type="InterPro" id="IPR013517">
    <property type="entry name" value="FG-GAP"/>
</dbReference>
<dbReference type="InterPro" id="IPR028994">
    <property type="entry name" value="Integrin_alpha_N"/>
</dbReference>
<dbReference type="PATRIC" id="fig|1961.12.peg.95"/>
<dbReference type="Gene3D" id="2.60.40.10">
    <property type="entry name" value="Immunoglobulins"/>
    <property type="match status" value="1"/>
</dbReference>
<dbReference type="Proteomes" id="UP000037084">
    <property type="component" value="Unassembled WGS sequence"/>
</dbReference>